<evidence type="ECO:0000313" key="2">
    <source>
        <dbReference type="Proteomes" id="UP000016491"/>
    </source>
</evidence>
<sequence>MPIHIPAGIHASRTKILSSYEQLILVVHIESRAKKSGRQMLISPVFVCALDFHRLL</sequence>
<gene>
    <name evidence="1" type="ORF">CLOSYM_03442</name>
</gene>
<reference evidence="1 2" key="1">
    <citation type="submission" date="2013-07" db="EMBL/GenBank/DDBJ databases">
        <authorList>
            <person name="Weinstock G."/>
            <person name="Sodergren E."/>
            <person name="Wylie T."/>
            <person name="Fulton L."/>
            <person name="Fulton R."/>
            <person name="Fronick C."/>
            <person name="O'Laughlin M."/>
            <person name="Godfrey J."/>
            <person name="Miner T."/>
            <person name="Herter B."/>
            <person name="Appelbaum E."/>
            <person name="Cordes M."/>
            <person name="Lek S."/>
            <person name="Wollam A."/>
            <person name="Pepin K.H."/>
            <person name="Palsikar V.B."/>
            <person name="Mitreva M."/>
            <person name="Wilson R.K."/>
        </authorList>
    </citation>
    <scope>NUCLEOTIDE SEQUENCE [LARGE SCALE GENOMIC DNA]</scope>
    <source>
        <strain evidence="1 2">ATCC 14940</strain>
    </source>
</reference>
<evidence type="ECO:0000313" key="1">
    <source>
        <dbReference type="EMBL" id="ERI75006.1"/>
    </source>
</evidence>
<comment type="caution">
    <text evidence="1">The sequence shown here is derived from an EMBL/GenBank/DDBJ whole genome shotgun (WGS) entry which is preliminary data.</text>
</comment>
<dbReference type="EMBL" id="AWSU01000272">
    <property type="protein sequence ID" value="ERI75006.1"/>
    <property type="molecule type" value="Genomic_DNA"/>
</dbReference>
<proteinExistence type="predicted"/>
<protein>
    <submittedName>
        <fullName evidence="1">Uncharacterized protein</fullName>
    </submittedName>
</protein>
<organism evidence="1 2">
    <name type="scientific">[Clostridium] symbiosum ATCC 14940</name>
    <dbReference type="NCBI Taxonomy" id="411472"/>
    <lineage>
        <taxon>Bacteria</taxon>
        <taxon>Bacillati</taxon>
        <taxon>Bacillota</taxon>
        <taxon>Clostridia</taxon>
        <taxon>Lachnospirales</taxon>
        <taxon>Lachnospiraceae</taxon>
        <taxon>Otoolea</taxon>
    </lineage>
</organism>
<dbReference type="AlphaFoldDB" id="A0ABC9TUF2"/>
<accession>A0ABC9TUF2</accession>
<dbReference type="Proteomes" id="UP000016491">
    <property type="component" value="Unassembled WGS sequence"/>
</dbReference>
<name>A0ABC9TUF2_CLOSY</name>